<dbReference type="EMBL" id="SOBT01000008">
    <property type="protein sequence ID" value="TDU30782.1"/>
    <property type="molecule type" value="Genomic_DNA"/>
</dbReference>
<proteinExistence type="predicted"/>
<keyword evidence="2" id="KW-1185">Reference proteome</keyword>
<reference evidence="1 2" key="1">
    <citation type="submission" date="2019-03" db="EMBL/GenBank/DDBJ databases">
        <title>Genomic Encyclopedia of Type Strains, Phase IV (KMG-IV): sequencing the most valuable type-strain genomes for metagenomic binning, comparative biology and taxonomic classification.</title>
        <authorList>
            <person name="Goeker M."/>
        </authorList>
    </citation>
    <scope>NUCLEOTIDE SEQUENCE [LARGE SCALE GENOMIC DNA]</scope>
    <source>
        <strain evidence="1 2">DSM 26377</strain>
    </source>
</reference>
<evidence type="ECO:0000313" key="1">
    <source>
        <dbReference type="EMBL" id="TDU30782.1"/>
    </source>
</evidence>
<protein>
    <recommendedName>
        <fullName evidence="3">Type IV pilus assembly protein PilV</fullName>
    </recommendedName>
</protein>
<gene>
    <name evidence="1" type="ORF">DFR24_0136</name>
</gene>
<organism evidence="1 2">
    <name type="scientific">Panacagrimonas perspica</name>
    <dbReference type="NCBI Taxonomy" id="381431"/>
    <lineage>
        <taxon>Bacteria</taxon>
        <taxon>Pseudomonadati</taxon>
        <taxon>Pseudomonadota</taxon>
        <taxon>Gammaproteobacteria</taxon>
        <taxon>Nevskiales</taxon>
        <taxon>Nevskiaceae</taxon>
        <taxon>Panacagrimonas</taxon>
    </lineage>
</organism>
<comment type="caution">
    <text evidence="1">The sequence shown here is derived from an EMBL/GenBank/DDBJ whole genome shotgun (WGS) entry which is preliminary data.</text>
</comment>
<dbReference type="AlphaFoldDB" id="A0A4R7PAW9"/>
<accession>A0A4R7PAW9</accession>
<evidence type="ECO:0000313" key="2">
    <source>
        <dbReference type="Proteomes" id="UP000295341"/>
    </source>
</evidence>
<dbReference type="Proteomes" id="UP000295341">
    <property type="component" value="Unassembled WGS sequence"/>
</dbReference>
<sequence>MLVLSGAVAGLAQLQAVALREAAEARARSEAALLARAKLDELRAYSPLTTGTRGIDESDDVAGVASFHRSWTVSRQYFCDPDAPPSITPCASDPSPPQPALLALRVTVAWQDRDGVSQRFVLDSNVAVPISRGPPRPAG</sequence>
<name>A0A4R7PAW9_9GAMM</name>
<evidence type="ECO:0008006" key="3">
    <source>
        <dbReference type="Google" id="ProtNLM"/>
    </source>
</evidence>